<evidence type="ECO:0000256" key="3">
    <source>
        <dbReference type="ARBA" id="ARBA00022553"/>
    </source>
</evidence>
<dbReference type="InterPro" id="IPR036097">
    <property type="entry name" value="HisK_dim/P_sf"/>
</dbReference>
<evidence type="ECO:0000256" key="1">
    <source>
        <dbReference type="ARBA" id="ARBA00000085"/>
    </source>
</evidence>
<keyword evidence="10" id="KW-1185">Reference proteome</keyword>
<evidence type="ECO:0000256" key="5">
    <source>
        <dbReference type="ARBA" id="ARBA00022777"/>
    </source>
</evidence>
<evidence type="ECO:0000313" key="9">
    <source>
        <dbReference type="EMBL" id="REA63059.1"/>
    </source>
</evidence>
<feature type="transmembrane region" description="Helical" evidence="7">
    <location>
        <begin position="46"/>
        <end position="64"/>
    </location>
</feature>
<comment type="catalytic activity">
    <reaction evidence="1">
        <text>ATP + protein L-histidine = ADP + protein N-phospho-L-histidine.</text>
        <dbReference type="EC" id="2.7.13.3"/>
    </reaction>
</comment>
<proteinExistence type="predicted"/>
<dbReference type="InterPro" id="IPR036890">
    <property type="entry name" value="HATPase_C_sf"/>
</dbReference>
<keyword evidence="7" id="KW-0472">Membrane</keyword>
<gene>
    <name evidence="9" type="ORF">DSL64_05405</name>
</gene>
<dbReference type="InterPro" id="IPR050736">
    <property type="entry name" value="Sensor_HK_Regulatory"/>
</dbReference>
<evidence type="ECO:0000256" key="7">
    <source>
        <dbReference type="SAM" id="Phobius"/>
    </source>
</evidence>
<evidence type="ECO:0000259" key="8">
    <source>
        <dbReference type="PROSITE" id="PS50109"/>
    </source>
</evidence>
<feature type="transmembrane region" description="Helical" evidence="7">
    <location>
        <begin position="185"/>
        <end position="204"/>
    </location>
</feature>
<dbReference type="Gene3D" id="3.30.565.10">
    <property type="entry name" value="Histidine kinase-like ATPase, C-terminal domain"/>
    <property type="match status" value="1"/>
</dbReference>
<feature type="transmembrane region" description="Helical" evidence="7">
    <location>
        <begin position="70"/>
        <end position="90"/>
    </location>
</feature>
<evidence type="ECO:0000256" key="4">
    <source>
        <dbReference type="ARBA" id="ARBA00022679"/>
    </source>
</evidence>
<dbReference type="SUPFAM" id="SSF55874">
    <property type="entry name" value="ATPase domain of HSP90 chaperone/DNA topoisomerase II/histidine kinase"/>
    <property type="match status" value="1"/>
</dbReference>
<dbReference type="EC" id="2.7.13.3" evidence="2"/>
<dbReference type="PANTHER" id="PTHR43711">
    <property type="entry name" value="TWO-COMPONENT HISTIDINE KINASE"/>
    <property type="match status" value="1"/>
</dbReference>
<keyword evidence="7" id="KW-0812">Transmembrane</keyword>
<accession>A0A3D8YEL1</accession>
<dbReference type="SMART" id="SM00388">
    <property type="entry name" value="HisKA"/>
    <property type="match status" value="1"/>
</dbReference>
<dbReference type="SUPFAM" id="SSF47384">
    <property type="entry name" value="Homodimeric domain of signal transducing histidine kinase"/>
    <property type="match status" value="1"/>
</dbReference>
<sequence>MKKQFVSKSEIGSGFFSPVSHLIKRILELWEFLKGDIDQFPLHARIYHSISLVIGAVMLYNVPFSLAIGMYQAALASFLLLPLIIYLFYVSRFGNKTILGETIYALLINAFFCVNYFVNSGISGSTLLSFCLVHFMTMATMPRSRYLFWTLFNIVLVGGLIFWEYTHADTNLYSYPSRKDYFVDITSTYVVNIVLMFAGLSYIINNYRQEKNKAEEQTRKIMEMDQQKARLISIISHDFNTPLNNIKKYLWILTRMELEDKDRKQFEADLNQATSDTQHLLVNLLSWARTNMDNRDYRPEKVLVHEAISDTLKIYKSIAEEKNIRLHVSIDDNQQAYADPQMLNIIVRNLINNAVKFTPTGGSVYVKGEQTDTDSLISVTDTGVGIPIEKQSEIFSSQLTSTKGTSSERGVGLGLSLCKEFTAIMGGKIGFTTSERGTEFRLQLPVYQNNPDQMAIGTH</sequence>
<organism evidence="9 10">
    <name type="scientific">Dyadobacter luteus</name>
    <dbReference type="NCBI Taxonomy" id="2259619"/>
    <lineage>
        <taxon>Bacteria</taxon>
        <taxon>Pseudomonadati</taxon>
        <taxon>Bacteroidota</taxon>
        <taxon>Cytophagia</taxon>
        <taxon>Cytophagales</taxon>
        <taxon>Spirosomataceae</taxon>
        <taxon>Dyadobacter</taxon>
    </lineage>
</organism>
<keyword evidence="4" id="KW-0808">Transferase</keyword>
<evidence type="ECO:0000256" key="6">
    <source>
        <dbReference type="ARBA" id="ARBA00023012"/>
    </source>
</evidence>
<dbReference type="InterPro" id="IPR003661">
    <property type="entry name" value="HisK_dim/P_dom"/>
</dbReference>
<dbReference type="PRINTS" id="PR00344">
    <property type="entry name" value="BCTRLSENSOR"/>
</dbReference>
<keyword evidence="6" id="KW-0902">Two-component regulatory system</keyword>
<feature type="domain" description="Histidine kinase" evidence="8">
    <location>
        <begin position="234"/>
        <end position="448"/>
    </location>
</feature>
<dbReference type="PANTHER" id="PTHR43711:SF26">
    <property type="entry name" value="SENSOR HISTIDINE KINASE RCSC"/>
    <property type="match status" value="1"/>
</dbReference>
<dbReference type="InterPro" id="IPR005467">
    <property type="entry name" value="His_kinase_dom"/>
</dbReference>
<dbReference type="EMBL" id="QNUL01000003">
    <property type="protein sequence ID" value="REA63059.1"/>
    <property type="molecule type" value="Genomic_DNA"/>
</dbReference>
<comment type="caution">
    <text evidence="9">The sequence shown here is derived from an EMBL/GenBank/DDBJ whole genome shotgun (WGS) entry which is preliminary data.</text>
</comment>
<dbReference type="OrthoDB" id="9810447at2"/>
<dbReference type="InterPro" id="IPR003594">
    <property type="entry name" value="HATPase_dom"/>
</dbReference>
<dbReference type="Pfam" id="PF02518">
    <property type="entry name" value="HATPase_c"/>
    <property type="match status" value="1"/>
</dbReference>
<keyword evidence="7" id="KW-1133">Transmembrane helix</keyword>
<dbReference type="RefSeq" id="WP_115829647.1">
    <property type="nucleotide sequence ID" value="NZ_QNUL01000003.1"/>
</dbReference>
<keyword evidence="3" id="KW-0597">Phosphoprotein</keyword>
<dbReference type="PROSITE" id="PS50109">
    <property type="entry name" value="HIS_KIN"/>
    <property type="match status" value="1"/>
</dbReference>
<dbReference type="GO" id="GO:0000155">
    <property type="term" value="F:phosphorelay sensor kinase activity"/>
    <property type="evidence" value="ECO:0007669"/>
    <property type="project" value="InterPro"/>
</dbReference>
<dbReference type="Proteomes" id="UP000256373">
    <property type="component" value="Unassembled WGS sequence"/>
</dbReference>
<dbReference type="SMART" id="SM00387">
    <property type="entry name" value="HATPase_c"/>
    <property type="match status" value="1"/>
</dbReference>
<keyword evidence="5" id="KW-0418">Kinase</keyword>
<name>A0A3D8YEL1_9BACT</name>
<protein>
    <recommendedName>
        <fullName evidence="2">histidine kinase</fullName>
        <ecNumber evidence="2">2.7.13.3</ecNumber>
    </recommendedName>
</protein>
<evidence type="ECO:0000256" key="2">
    <source>
        <dbReference type="ARBA" id="ARBA00012438"/>
    </source>
</evidence>
<dbReference type="CDD" id="cd00082">
    <property type="entry name" value="HisKA"/>
    <property type="match status" value="1"/>
</dbReference>
<reference evidence="9 10" key="1">
    <citation type="submission" date="2018-07" db="EMBL/GenBank/DDBJ databases">
        <title>Dyadobacter roseus sp. nov., isolated from rose rhizosphere soil.</title>
        <authorList>
            <person name="Chen L."/>
        </authorList>
    </citation>
    <scope>NUCLEOTIDE SEQUENCE [LARGE SCALE GENOMIC DNA]</scope>
    <source>
        <strain evidence="9 10">RS19</strain>
    </source>
</reference>
<dbReference type="InterPro" id="IPR004358">
    <property type="entry name" value="Sig_transdc_His_kin-like_C"/>
</dbReference>
<evidence type="ECO:0000313" key="10">
    <source>
        <dbReference type="Proteomes" id="UP000256373"/>
    </source>
</evidence>
<feature type="transmembrane region" description="Helical" evidence="7">
    <location>
        <begin position="146"/>
        <end position="165"/>
    </location>
</feature>
<dbReference type="Gene3D" id="1.10.287.130">
    <property type="match status" value="1"/>
</dbReference>
<dbReference type="AlphaFoldDB" id="A0A3D8YEL1"/>